<dbReference type="Gene3D" id="1.10.340.70">
    <property type="match status" value="1"/>
</dbReference>
<dbReference type="InterPro" id="IPR041588">
    <property type="entry name" value="Integrase_H2C2"/>
</dbReference>
<evidence type="ECO:0000259" key="3">
    <source>
        <dbReference type="Pfam" id="PF08648"/>
    </source>
</evidence>
<feature type="domain" description="Integrase zinc-binding" evidence="4">
    <location>
        <begin position="352"/>
        <end position="406"/>
    </location>
</feature>
<dbReference type="GO" id="GO:0008380">
    <property type="term" value="P:RNA splicing"/>
    <property type="evidence" value="ECO:0007669"/>
    <property type="project" value="InterPro"/>
</dbReference>
<dbReference type="GO" id="GO:0003676">
    <property type="term" value="F:nucleic acid binding"/>
    <property type="evidence" value="ECO:0007669"/>
    <property type="project" value="InterPro"/>
</dbReference>
<feature type="compositionally biased region" description="Basic and acidic residues" evidence="1">
    <location>
        <begin position="37"/>
        <end position="51"/>
    </location>
</feature>
<dbReference type="Pfam" id="PF17921">
    <property type="entry name" value="Integrase_H2C2"/>
    <property type="match status" value="1"/>
</dbReference>
<feature type="transmembrane region" description="Helical" evidence="2">
    <location>
        <begin position="168"/>
        <end position="192"/>
    </location>
</feature>
<evidence type="ECO:0000256" key="1">
    <source>
        <dbReference type="SAM" id="MobiDB-lite"/>
    </source>
</evidence>
<feature type="compositionally biased region" description="Basic and acidic residues" evidence="1">
    <location>
        <begin position="613"/>
        <end position="622"/>
    </location>
</feature>
<organism evidence="5 6">
    <name type="scientific">Oryza sativa subsp. japonica</name>
    <name type="common">Rice</name>
    <dbReference type="NCBI Taxonomy" id="39947"/>
    <lineage>
        <taxon>Eukaryota</taxon>
        <taxon>Viridiplantae</taxon>
        <taxon>Streptophyta</taxon>
        <taxon>Embryophyta</taxon>
        <taxon>Tracheophyta</taxon>
        <taxon>Spermatophyta</taxon>
        <taxon>Magnoliopsida</taxon>
        <taxon>Liliopsida</taxon>
        <taxon>Poales</taxon>
        <taxon>Poaceae</taxon>
        <taxon>BOP clade</taxon>
        <taxon>Oryzoideae</taxon>
        <taxon>Oryzeae</taxon>
        <taxon>Oryzinae</taxon>
        <taxon>Oryza</taxon>
        <taxon>Oryza sativa</taxon>
    </lineage>
</organism>
<evidence type="ECO:0000313" key="5">
    <source>
        <dbReference type="EMBL" id="BAH93543.1"/>
    </source>
</evidence>
<sequence>MVGRLGGGSKRRQATAAGGLGGSMAARRGWRQIAAGSERRQMGAGDERRPSGADPAPGGPPSCGSGGGSIPDDDDNAGGGSGGNPDDVDMWLATRASSCSDLAAAGLVPPKSAAGDGVAAGEGDVDVEELEMMKMMGIPVGFDSTKGKHVPNADVSGIQLVVQRNEQLLYNLLCFYRVIVIVIIDIMVNIWLNGVHMVEHGLAMHYSMGDAWVQLVWCSGRAQIEPRTSQARAKKDSKLRLIRWILLLQEFDIEIKDKKRVENSIADHLSRMQITNMHELPINDYLRDDMLLKVIDSDSWYATIVNFMVAGHLPPGENKKRLIYKSRGHLWDAPYLYRVCSDSLLRRCVPVDKGMKIIKKCHAAPYGGHYGAFRTHAKIWQSGFFWPTMYDDTKEFVWRCTSCQKHGGITACEAMPLTYNLQVELFDKTVNEMGKAWKNKLPDALWAYRTAYKTPIGMSPYQLVYGKTCHFSVELEHRAHWAIRTWNMDLTGAGQHRKMQHSELEEWRDKAYHNAKIYKDRTKRWHDKRIKHKEFKAGDKVLLFNSRVKLFGHGKLRSKWMGPYTVVDASSQGAVTLCDNEGNIFKSPMYKVKCGGDLAHQRHNQSKITPEVMSHDETHKGN</sequence>
<protein>
    <submittedName>
        <fullName evidence="5">Os06g0513754 protein</fullName>
    </submittedName>
</protein>
<dbReference type="Proteomes" id="UP000000763">
    <property type="component" value="Chromosome 6"/>
</dbReference>
<evidence type="ECO:0000313" key="6">
    <source>
        <dbReference type="Proteomes" id="UP000000763"/>
    </source>
</evidence>
<reference evidence="6" key="2">
    <citation type="journal article" date="2008" name="Nucleic Acids Res.">
        <title>The rice annotation project database (RAP-DB): 2008 update.</title>
        <authorList>
            <consortium name="The rice annotation project (RAP)"/>
        </authorList>
    </citation>
    <scope>GENOME REANNOTATION</scope>
    <source>
        <strain evidence="6">cv. Nipponbare</strain>
    </source>
</reference>
<dbReference type="PANTHER" id="PTHR48475:SF1">
    <property type="entry name" value="RNASE H TYPE-1 DOMAIN-CONTAINING PROTEIN"/>
    <property type="match status" value="1"/>
</dbReference>
<dbReference type="AlphaFoldDB" id="C7J372"/>
<accession>C7J372</accession>
<evidence type="ECO:0000259" key="4">
    <source>
        <dbReference type="Pfam" id="PF17921"/>
    </source>
</evidence>
<keyword evidence="2" id="KW-0472">Membrane</keyword>
<gene>
    <name evidence="5" type="ordered locus">Os06g0513754</name>
</gene>
<dbReference type="PANTHER" id="PTHR48475">
    <property type="entry name" value="RIBONUCLEASE H"/>
    <property type="match status" value="1"/>
</dbReference>
<evidence type="ECO:0000256" key="2">
    <source>
        <dbReference type="SAM" id="Phobius"/>
    </source>
</evidence>
<dbReference type="KEGG" id="dosa:Os06g0513754"/>
<feature type="region of interest" description="Disordered" evidence="1">
    <location>
        <begin position="1"/>
        <end position="89"/>
    </location>
</feature>
<dbReference type="InterPro" id="IPR036397">
    <property type="entry name" value="RNaseH_sf"/>
</dbReference>
<name>C7J372_ORYSJ</name>
<dbReference type="InterPro" id="IPR013957">
    <property type="entry name" value="SNRNP27"/>
</dbReference>
<keyword evidence="2" id="KW-0812">Transmembrane</keyword>
<feature type="domain" description="U4/U6.U5 small nuclear ribonucleoprotein 27kDa protein" evidence="3">
    <location>
        <begin position="128"/>
        <end position="163"/>
    </location>
</feature>
<dbReference type="Gene3D" id="3.30.420.10">
    <property type="entry name" value="Ribonuclease H-like superfamily/Ribonuclease H"/>
    <property type="match status" value="1"/>
</dbReference>
<proteinExistence type="predicted"/>
<feature type="region of interest" description="Disordered" evidence="1">
    <location>
        <begin position="602"/>
        <end position="622"/>
    </location>
</feature>
<keyword evidence="2" id="KW-1133">Transmembrane helix</keyword>
<dbReference type="EMBL" id="AP008212">
    <property type="protein sequence ID" value="BAH93543.1"/>
    <property type="molecule type" value="Genomic_DNA"/>
</dbReference>
<dbReference type="Pfam" id="PF08648">
    <property type="entry name" value="SNRNP27"/>
    <property type="match status" value="1"/>
</dbReference>
<reference evidence="5 6" key="1">
    <citation type="journal article" date="2005" name="Nature">
        <title>The map-based sequence of the rice genome.</title>
        <authorList>
            <consortium name="International rice genome sequencing project (IRGSP)"/>
            <person name="Matsumoto T."/>
            <person name="Wu J."/>
            <person name="Kanamori H."/>
            <person name="Katayose Y."/>
            <person name="Fujisawa M."/>
            <person name="Namiki N."/>
            <person name="Mizuno H."/>
            <person name="Yamamoto K."/>
            <person name="Antonio B.A."/>
            <person name="Baba T."/>
            <person name="Sakata K."/>
            <person name="Nagamura Y."/>
            <person name="Aoki H."/>
            <person name="Arikawa K."/>
            <person name="Arita K."/>
            <person name="Bito T."/>
            <person name="Chiden Y."/>
            <person name="Fujitsuka N."/>
            <person name="Fukunaka R."/>
            <person name="Hamada M."/>
            <person name="Harada C."/>
            <person name="Hayashi A."/>
            <person name="Hijishita S."/>
            <person name="Honda M."/>
            <person name="Hosokawa S."/>
            <person name="Ichikawa Y."/>
            <person name="Idonuma A."/>
            <person name="Iijima M."/>
            <person name="Ikeda M."/>
            <person name="Ikeno M."/>
            <person name="Ito K."/>
            <person name="Ito S."/>
            <person name="Ito T."/>
            <person name="Ito Y."/>
            <person name="Ito Y."/>
            <person name="Iwabuchi A."/>
            <person name="Kamiya K."/>
            <person name="Karasawa W."/>
            <person name="Kurita K."/>
            <person name="Katagiri S."/>
            <person name="Kikuta A."/>
            <person name="Kobayashi H."/>
            <person name="Kobayashi N."/>
            <person name="Machita K."/>
            <person name="Maehara T."/>
            <person name="Masukawa M."/>
            <person name="Mizubayashi T."/>
            <person name="Mukai Y."/>
            <person name="Nagasaki H."/>
            <person name="Nagata Y."/>
            <person name="Naito S."/>
            <person name="Nakashima M."/>
            <person name="Nakama Y."/>
            <person name="Nakamichi Y."/>
            <person name="Nakamura M."/>
            <person name="Meguro A."/>
            <person name="Negishi M."/>
            <person name="Ohta I."/>
            <person name="Ohta T."/>
            <person name="Okamoto M."/>
            <person name="Ono N."/>
            <person name="Saji S."/>
            <person name="Sakaguchi M."/>
            <person name="Sakai K."/>
            <person name="Shibata M."/>
            <person name="Shimokawa T."/>
            <person name="Song J."/>
            <person name="Takazaki Y."/>
            <person name="Terasawa K."/>
            <person name="Tsugane M."/>
            <person name="Tsuji K."/>
            <person name="Ueda S."/>
            <person name="Waki K."/>
            <person name="Yamagata H."/>
            <person name="Yamamoto M."/>
            <person name="Yamamoto S."/>
            <person name="Yamane H."/>
            <person name="Yoshiki S."/>
            <person name="Yoshihara R."/>
            <person name="Yukawa K."/>
            <person name="Zhong H."/>
            <person name="Yano M."/>
            <person name="Yuan Q."/>
            <person name="Ouyang S."/>
            <person name="Liu J."/>
            <person name="Jones K.M."/>
            <person name="Gansberger K."/>
            <person name="Moffat K."/>
            <person name="Hill J."/>
            <person name="Bera J."/>
            <person name="Fadrosh D."/>
            <person name="Jin S."/>
            <person name="Johri S."/>
            <person name="Kim M."/>
            <person name="Overton L."/>
            <person name="Reardon M."/>
            <person name="Tsitrin T."/>
            <person name="Vuong H."/>
            <person name="Weaver B."/>
            <person name="Ciecko A."/>
            <person name="Tallon L."/>
            <person name="Jackson J."/>
            <person name="Pai G."/>
            <person name="Aken S.V."/>
            <person name="Utterback T."/>
            <person name="Reidmuller S."/>
            <person name="Feldblyum T."/>
            <person name="Hsiao J."/>
            <person name="Zismann V."/>
            <person name="Iobst S."/>
            <person name="de Vazeille A.R."/>
            <person name="Buell C.R."/>
            <person name="Ying K."/>
            <person name="Li Y."/>
            <person name="Lu T."/>
            <person name="Huang Y."/>
            <person name="Zhao Q."/>
            <person name="Feng Q."/>
            <person name="Zhang L."/>
            <person name="Zhu J."/>
            <person name="Weng Q."/>
            <person name="Mu J."/>
            <person name="Lu Y."/>
            <person name="Fan D."/>
            <person name="Liu Y."/>
            <person name="Guan J."/>
            <person name="Zhang Y."/>
            <person name="Yu S."/>
            <person name="Liu X."/>
            <person name="Zhang Y."/>
            <person name="Hong G."/>
            <person name="Han B."/>
            <person name="Choisne N."/>
            <person name="Demange N."/>
            <person name="Orjeda G."/>
            <person name="Samain S."/>
            <person name="Cattolico L."/>
            <person name="Pelletier E."/>
            <person name="Couloux A."/>
            <person name="Segurens B."/>
            <person name="Wincker P."/>
            <person name="D'Hont A."/>
            <person name="Scarpelli C."/>
            <person name="Weissenbach J."/>
            <person name="Salanoubat M."/>
            <person name="Quetier F."/>
            <person name="Yu Y."/>
            <person name="Kim H.R."/>
            <person name="Rambo T."/>
            <person name="Currie J."/>
            <person name="Collura K."/>
            <person name="Luo M."/>
            <person name="Yang T."/>
            <person name="Ammiraju J.S.S."/>
            <person name="Engler F."/>
            <person name="Soderlund C."/>
            <person name="Wing R.A."/>
            <person name="Palmer L.E."/>
            <person name="de la Bastide M."/>
            <person name="Spiegel L."/>
            <person name="Nascimento L."/>
            <person name="Zutavern T."/>
            <person name="O'Shaughnessy A."/>
            <person name="Dike S."/>
            <person name="Dedhia N."/>
            <person name="Preston R."/>
            <person name="Balija V."/>
            <person name="McCombie W.R."/>
            <person name="Chow T."/>
            <person name="Chen H."/>
            <person name="Chung M."/>
            <person name="Chen C."/>
            <person name="Shaw J."/>
            <person name="Wu H."/>
            <person name="Hsiao K."/>
            <person name="Chao Y."/>
            <person name="Chu M."/>
            <person name="Cheng C."/>
            <person name="Hour A."/>
            <person name="Lee P."/>
            <person name="Lin S."/>
            <person name="Lin Y."/>
            <person name="Liou J."/>
            <person name="Liu S."/>
            <person name="Hsing Y."/>
            <person name="Raghuvanshi S."/>
            <person name="Mohanty A."/>
            <person name="Bharti A.K."/>
            <person name="Gaur A."/>
            <person name="Gupta V."/>
            <person name="Kumar D."/>
            <person name="Ravi V."/>
            <person name="Vij S."/>
            <person name="Kapur A."/>
            <person name="Khurana P."/>
            <person name="Khurana P."/>
            <person name="Khurana J.P."/>
            <person name="Tyagi A.K."/>
            <person name="Gaikwad K."/>
            <person name="Singh A."/>
            <person name="Dalal V."/>
            <person name="Srivastava S."/>
            <person name="Dixit A."/>
            <person name="Pal A.K."/>
            <person name="Ghazi I.A."/>
            <person name="Yadav M."/>
            <person name="Pandit A."/>
            <person name="Bhargava A."/>
            <person name="Sureshbabu K."/>
            <person name="Batra K."/>
            <person name="Sharma T.R."/>
            <person name="Mohapatra T."/>
            <person name="Singh N.K."/>
            <person name="Messing J."/>
            <person name="Nelson A.B."/>
            <person name="Fuks G."/>
            <person name="Kavchok S."/>
            <person name="Keizer G."/>
            <person name="Linton E."/>
            <person name="Llaca V."/>
            <person name="Song R."/>
            <person name="Tanyolac B."/>
            <person name="Young S."/>
            <person name="Ho-Il K."/>
            <person name="Hahn J.H."/>
            <person name="Sangsakoo G."/>
            <person name="Vanavichit A."/>
            <person name="de Mattos Luiz.A.T."/>
            <person name="Zimmer P.D."/>
            <person name="Malone G."/>
            <person name="Dellagostin O."/>
            <person name="de Oliveira A.C."/>
            <person name="Bevan M."/>
            <person name="Bancroft I."/>
            <person name="Minx P."/>
            <person name="Cordum H."/>
            <person name="Wilson R."/>
            <person name="Cheng Z."/>
            <person name="Jin W."/>
            <person name="Jiang J."/>
            <person name="Leong S.A."/>
            <person name="Iwama H."/>
            <person name="Gojobori T."/>
            <person name="Itoh T."/>
            <person name="Niimura Y."/>
            <person name="Fujii Y."/>
            <person name="Habara T."/>
            <person name="Sakai H."/>
            <person name="Sato Y."/>
            <person name="Wilson G."/>
            <person name="Kumar K."/>
            <person name="McCouch S."/>
            <person name="Juretic N."/>
            <person name="Hoen D."/>
            <person name="Wright S."/>
            <person name="Bruskiewich R."/>
            <person name="Bureau T."/>
            <person name="Miyao A."/>
            <person name="Hirochika H."/>
            <person name="Nishikawa T."/>
            <person name="Kadowaki K."/>
            <person name="Sugiura M."/>
            <person name="Burr B."/>
            <person name="Sasaki T."/>
        </authorList>
    </citation>
    <scope>NUCLEOTIDE SEQUENCE [LARGE SCALE GENOMIC DNA]</scope>
    <source>
        <strain evidence="6">cv. Nipponbare</strain>
    </source>
</reference>